<dbReference type="AlphaFoldDB" id="A0A4V1M0Y6"/>
<dbReference type="InterPro" id="IPR018062">
    <property type="entry name" value="HTH_AraC-typ_CS"/>
</dbReference>
<dbReference type="InterPro" id="IPR053142">
    <property type="entry name" value="PchR_regulatory_protein"/>
</dbReference>
<comment type="caution">
    <text evidence="5">The sequence shown here is derived from an EMBL/GenBank/DDBJ whole genome shotgun (WGS) entry which is preliminary data.</text>
</comment>
<dbReference type="PANTHER" id="PTHR47893:SF1">
    <property type="entry name" value="REGULATORY PROTEIN PCHR"/>
    <property type="match status" value="1"/>
</dbReference>
<dbReference type="PROSITE" id="PS00041">
    <property type="entry name" value="HTH_ARAC_FAMILY_1"/>
    <property type="match status" value="1"/>
</dbReference>
<dbReference type="Pfam" id="PF12833">
    <property type="entry name" value="HTH_18"/>
    <property type="match status" value="1"/>
</dbReference>
<keyword evidence="6" id="KW-1185">Reference proteome</keyword>
<dbReference type="PRINTS" id="PR00032">
    <property type="entry name" value="HTHARAC"/>
</dbReference>
<keyword evidence="1" id="KW-0805">Transcription regulation</keyword>
<evidence type="ECO:0000256" key="1">
    <source>
        <dbReference type="ARBA" id="ARBA00023015"/>
    </source>
</evidence>
<proteinExistence type="predicted"/>
<evidence type="ECO:0000259" key="4">
    <source>
        <dbReference type="PROSITE" id="PS01124"/>
    </source>
</evidence>
<dbReference type="EMBL" id="NXIE01000008">
    <property type="protein sequence ID" value="RXK11495.1"/>
    <property type="molecule type" value="Genomic_DNA"/>
</dbReference>
<evidence type="ECO:0000313" key="6">
    <source>
        <dbReference type="Proteomes" id="UP000289718"/>
    </source>
</evidence>
<dbReference type="RefSeq" id="WP_129062684.1">
    <property type="nucleotide sequence ID" value="NZ_NXIE01000008.1"/>
</dbReference>
<gene>
    <name evidence="5" type="ORF">CP965_13760</name>
</gene>
<dbReference type="InterPro" id="IPR020449">
    <property type="entry name" value="Tscrpt_reg_AraC-type_HTH"/>
</dbReference>
<dbReference type="SMART" id="SM00342">
    <property type="entry name" value="HTH_ARAC"/>
    <property type="match status" value="1"/>
</dbReference>
<sequence>MKKITYKEFIELDRKIEHPFSRIVFIGTINNSFGSGIAIKYDIGNGLAIFVRSFIPKQNLILTEESNIAGTSFIFNLGEELSFIYEDKKTFSLKNNSFLIGVLSNKFSADVFLEKDKQYNTLSIGLKEELFLKLNHPIKNINEFMKQVKENGYCIFQDGEIDINQIEIINTFKEDNSFKDLSKNFFLESKANELVHYTIEKVSKSLRTSNFLNYDKTRISSLERAKEIIIQEYNKNLSIKEIAYRSAINECYLKKDFKEYFGITVYEMLQKQRLQIAKQLLENDGSVKEIALKVGYKHTGNFSKLFQNHFGISPSKYKKQFI</sequence>
<organism evidence="5 6">
    <name type="scientific">Halarcobacter mediterraneus</name>
    <dbReference type="NCBI Taxonomy" id="2023153"/>
    <lineage>
        <taxon>Bacteria</taxon>
        <taxon>Pseudomonadati</taxon>
        <taxon>Campylobacterota</taxon>
        <taxon>Epsilonproteobacteria</taxon>
        <taxon>Campylobacterales</taxon>
        <taxon>Arcobacteraceae</taxon>
        <taxon>Halarcobacter</taxon>
    </lineage>
</organism>
<accession>A0A4V1M0Y6</accession>
<dbReference type="Proteomes" id="UP000289718">
    <property type="component" value="Unassembled WGS sequence"/>
</dbReference>
<dbReference type="GO" id="GO:0003700">
    <property type="term" value="F:DNA-binding transcription factor activity"/>
    <property type="evidence" value="ECO:0007669"/>
    <property type="project" value="InterPro"/>
</dbReference>
<dbReference type="PANTHER" id="PTHR47893">
    <property type="entry name" value="REGULATORY PROTEIN PCHR"/>
    <property type="match status" value="1"/>
</dbReference>
<dbReference type="InterPro" id="IPR009057">
    <property type="entry name" value="Homeodomain-like_sf"/>
</dbReference>
<dbReference type="InterPro" id="IPR018060">
    <property type="entry name" value="HTH_AraC"/>
</dbReference>
<dbReference type="GO" id="GO:0043565">
    <property type="term" value="F:sequence-specific DNA binding"/>
    <property type="evidence" value="ECO:0007669"/>
    <property type="project" value="InterPro"/>
</dbReference>
<protein>
    <submittedName>
        <fullName evidence="5">AraC family transcriptional regulator</fullName>
    </submittedName>
</protein>
<dbReference type="PROSITE" id="PS01124">
    <property type="entry name" value="HTH_ARAC_FAMILY_2"/>
    <property type="match status" value="1"/>
</dbReference>
<feature type="domain" description="HTH araC/xylS-type" evidence="4">
    <location>
        <begin position="223"/>
        <end position="320"/>
    </location>
</feature>
<keyword evidence="3" id="KW-0804">Transcription</keyword>
<reference evidence="5 6" key="1">
    <citation type="submission" date="2017-09" db="EMBL/GenBank/DDBJ databases">
        <title>Genomics of the genus Arcobacter.</title>
        <authorList>
            <person name="Perez-Cataluna A."/>
            <person name="Figueras M.J."/>
            <person name="Salas-Masso N."/>
        </authorList>
    </citation>
    <scope>NUCLEOTIDE SEQUENCE [LARGE SCALE GENOMIC DNA]</scope>
    <source>
        <strain evidence="5 6">F156-34</strain>
    </source>
</reference>
<name>A0A4V1M0Y6_9BACT</name>
<evidence type="ECO:0000256" key="3">
    <source>
        <dbReference type="ARBA" id="ARBA00023163"/>
    </source>
</evidence>
<dbReference type="OrthoDB" id="5346562at2"/>
<dbReference type="Gene3D" id="1.10.10.60">
    <property type="entry name" value="Homeodomain-like"/>
    <property type="match status" value="2"/>
</dbReference>
<evidence type="ECO:0000313" key="5">
    <source>
        <dbReference type="EMBL" id="RXK11495.1"/>
    </source>
</evidence>
<dbReference type="SUPFAM" id="SSF46689">
    <property type="entry name" value="Homeodomain-like"/>
    <property type="match status" value="2"/>
</dbReference>
<evidence type="ECO:0000256" key="2">
    <source>
        <dbReference type="ARBA" id="ARBA00023125"/>
    </source>
</evidence>
<keyword evidence="2" id="KW-0238">DNA-binding</keyword>